<organism evidence="8 9">
    <name type="scientific">Vanrija albida</name>
    <dbReference type="NCBI Taxonomy" id="181172"/>
    <lineage>
        <taxon>Eukaryota</taxon>
        <taxon>Fungi</taxon>
        <taxon>Dikarya</taxon>
        <taxon>Basidiomycota</taxon>
        <taxon>Agaricomycotina</taxon>
        <taxon>Tremellomycetes</taxon>
        <taxon>Trichosporonales</taxon>
        <taxon>Trichosporonaceae</taxon>
        <taxon>Vanrija</taxon>
    </lineage>
</organism>
<proteinExistence type="predicted"/>
<dbReference type="CDD" id="cd00078">
    <property type="entry name" value="HECTc"/>
    <property type="match status" value="1"/>
</dbReference>
<dbReference type="SMART" id="SM00119">
    <property type="entry name" value="HECTc"/>
    <property type="match status" value="1"/>
</dbReference>
<dbReference type="PANTHER" id="PTHR45700">
    <property type="entry name" value="UBIQUITIN-PROTEIN LIGASE E3C"/>
    <property type="match status" value="1"/>
</dbReference>
<name>A0ABR3QAB2_9TREE</name>
<reference evidence="8 9" key="1">
    <citation type="submission" date="2023-08" db="EMBL/GenBank/DDBJ databases">
        <title>Annotated Genome Sequence of Vanrija albida AlHP1.</title>
        <authorList>
            <person name="Herzog R."/>
        </authorList>
    </citation>
    <scope>NUCLEOTIDE SEQUENCE [LARGE SCALE GENOMIC DNA]</scope>
    <source>
        <strain evidence="8 9">AlHP1</strain>
    </source>
</reference>
<dbReference type="GO" id="GO:0016874">
    <property type="term" value="F:ligase activity"/>
    <property type="evidence" value="ECO:0007669"/>
    <property type="project" value="UniProtKB-KW"/>
</dbReference>
<dbReference type="Gene3D" id="3.30.2410.10">
    <property type="entry name" value="Hect, E3 ligase catalytic domain"/>
    <property type="match status" value="1"/>
</dbReference>
<keyword evidence="3 8" id="KW-0808">Transferase</keyword>
<dbReference type="Gene3D" id="3.30.2160.10">
    <property type="entry name" value="Hect, E3 ligase catalytic domain"/>
    <property type="match status" value="1"/>
</dbReference>
<evidence type="ECO:0000259" key="7">
    <source>
        <dbReference type="PROSITE" id="PS50237"/>
    </source>
</evidence>
<keyword evidence="8" id="KW-0012">Acyltransferase</keyword>
<comment type="catalytic activity">
    <reaction evidence="1">
        <text>S-ubiquitinyl-[E2 ubiquitin-conjugating enzyme]-L-cysteine + [acceptor protein]-L-lysine = [E2 ubiquitin-conjugating enzyme]-L-cysteine + N(6)-ubiquitinyl-[acceptor protein]-L-lysine.</text>
        <dbReference type="EC" id="2.3.2.26"/>
    </reaction>
</comment>
<dbReference type="EMBL" id="JBBXJM010000002">
    <property type="protein sequence ID" value="KAL1411472.1"/>
    <property type="molecule type" value="Genomic_DNA"/>
</dbReference>
<dbReference type="SUPFAM" id="SSF56204">
    <property type="entry name" value="Hect, E3 ligase catalytic domain"/>
    <property type="match status" value="1"/>
</dbReference>
<feature type="region of interest" description="Disordered" evidence="6">
    <location>
        <begin position="1"/>
        <end position="21"/>
    </location>
</feature>
<evidence type="ECO:0000256" key="6">
    <source>
        <dbReference type="SAM" id="MobiDB-lite"/>
    </source>
</evidence>
<dbReference type="Gene3D" id="3.90.1750.10">
    <property type="entry name" value="Hect, E3 ligase catalytic domains"/>
    <property type="match status" value="1"/>
</dbReference>
<dbReference type="Proteomes" id="UP001565368">
    <property type="component" value="Unassembled WGS sequence"/>
</dbReference>
<dbReference type="PANTHER" id="PTHR45700:SF2">
    <property type="entry name" value="UBIQUITIN-PROTEIN LIGASE E3C"/>
    <property type="match status" value="1"/>
</dbReference>
<gene>
    <name evidence="8" type="primary">HUL5</name>
    <name evidence="8" type="ORF">Q8F55_002430</name>
</gene>
<feature type="active site" description="Glycyl thioester intermediate" evidence="5">
    <location>
        <position position="984"/>
    </location>
</feature>
<evidence type="ECO:0000256" key="4">
    <source>
        <dbReference type="ARBA" id="ARBA00022786"/>
    </source>
</evidence>
<dbReference type="InterPro" id="IPR000569">
    <property type="entry name" value="HECT_dom"/>
</dbReference>
<dbReference type="GeneID" id="95983473"/>
<evidence type="ECO:0000256" key="2">
    <source>
        <dbReference type="ARBA" id="ARBA00012485"/>
    </source>
</evidence>
<evidence type="ECO:0000313" key="9">
    <source>
        <dbReference type="Proteomes" id="UP001565368"/>
    </source>
</evidence>
<dbReference type="InterPro" id="IPR044611">
    <property type="entry name" value="E3A/B/C-like"/>
</dbReference>
<feature type="domain" description="HECT" evidence="7">
    <location>
        <begin position="687"/>
        <end position="1016"/>
    </location>
</feature>
<dbReference type="Pfam" id="PF00632">
    <property type="entry name" value="HECT"/>
    <property type="match status" value="1"/>
</dbReference>
<evidence type="ECO:0000256" key="3">
    <source>
        <dbReference type="ARBA" id="ARBA00022679"/>
    </source>
</evidence>
<comment type="caution">
    <text evidence="8">The sequence shown here is derived from an EMBL/GenBank/DDBJ whole genome shotgun (WGS) entry which is preliminary data.</text>
</comment>
<keyword evidence="8" id="KW-0436">Ligase</keyword>
<protein>
    <recommendedName>
        <fullName evidence="2">HECT-type E3 ubiquitin transferase</fullName>
        <ecNumber evidence="2">2.3.2.26</ecNumber>
    </recommendedName>
</protein>
<sequence>MWNPDGSGRHAPVNLSTHSSSSSSALLSSIRAERAAREEARQREAAATVIQSLWRGRSAAARVQNELLDAFESGHFPSVERGARALVVLLAQDRPATRDRVGKILEAWTTAARQLNDAGKSAFAEGLADPEYLLVLALVCARILGFVSASPRTQLAAHLLSSLDALLEPTAWGAVPDAQRAAFVSVLASQHWVETAVAVLQNLVAASLPKKKHASLQPLVRLLTPAILPVTTDSPLVPPLVNVLLAVPSLASSIPIASVPYLTTHLALFSALLPAAAATPAILTQNGLSSELGRTHFLANLATFGITGGLLARNGTQGMKDWMKVVGTVIGTLAEGWGQWVERASATGTNGAKTRALARAAEAIDSDDETSDSRKVQRPPLAANVSTKLLLLTSTDQLSTVASFVLNSSAAGVLGDFADFALGILKAFRGSTRWEGTLDALLEGKRGRASVKQLWREGVRGKWSSSRKAWDNWQENPNTSVLLLLSHLYSHYLLLTPDDEFFAQQSNPLSLDEVLDLSTIWRDLAFWGYMNGVAEVPSSVSGTEEVRSLFTRAVTRVAERNARHKFAPDNFWVMQTDLQGFVQAVKDEDHELSGESEEHHDGPRFRTRHLSRRQLAFSSPRLGLLNNLPMAVPFNTRLQVFREFVRADQERLGISRYDRRTRHRATIRRTNLAEDGFRQLNRLGPALKGTIEISFVDKWGQEEAGIDGGGLFKEFLTEMSKEAFDTERGLWLANYNNELYPNPHSYSTESHQLQWYGFIGRVLGKALYEDILVDVTFAGFFLAKWLGRQSYLDDLASLDRELYRGLVVLKNYPDPEELSLNFTITEDDFGVAKSIDLVPGGSDIVVTAANRHEYIQLVCRYKLDKQIAQQSRAFFSGLSDIIDPTWLRMFDQQELAQLLGGEETPIDLTDLRQHAQVTGYEDGYTPQLFWKVVAGFTQEERRSLLRFVTGCSRPPLLGFGYLNPGFAIRNGGADVERLPTASSCANLLKLPDYKNERVLRTKLLQAINSGAGFDMS</sequence>
<evidence type="ECO:0000313" key="8">
    <source>
        <dbReference type="EMBL" id="KAL1411472.1"/>
    </source>
</evidence>
<dbReference type="GO" id="GO:0061630">
    <property type="term" value="F:ubiquitin protein ligase activity"/>
    <property type="evidence" value="ECO:0007669"/>
    <property type="project" value="UniProtKB-EC"/>
</dbReference>
<dbReference type="RefSeq" id="XP_069211416.1">
    <property type="nucleotide sequence ID" value="XM_069351030.1"/>
</dbReference>
<evidence type="ECO:0000256" key="5">
    <source>
        <dbReference type="PROSITE-ProRule" id="PRU00104"/>
    </source>
</evidence>
<dbReference type="PROSITE" id="PS50237">
    <property type="entry name" value="HECT"/>
    <property type="match status" value="1"/>
</dbReference>
<evidence type="ECO:0000256" key="1">
    <source>
        <dbReference type="ARBA" id="ARBA00000885"/>
    </source>
</evidence>
<keyword evidence="4 5" id="KW-0833">Ubl conjugation pathway</keyword>
<keyword evidence="9" id="KW-1185">Reference proteome</keyword>
<dbReference type="InterPro" id="IPR035983">
    <property type="entry name" value="Hect_E3_ubiquitin_ligase"/>
</dbReference>
<accession>A0ABR3QAB2</accession>
<dbReference type="EC" id="2.3.2.26" evidence="2"/>